<proteinExistence type="evidence at transcript level"/>
<dbReference type="EMBL" id="JX503519">
    <property type="protein sequence ID" value="AFV92883.1"/>
    <property type="molecule type" value="mRNA"/>
</dbReference>
<dbReference type="InterPro" id="IPR044537">
    <property type="entry name" value="Rip2-like"/>
</dbReference>
<evidence type="ECO:0000256" key="10">
    <source>
        <dbReference type="ARBA" id="ARBA00022989"/>
    </source>
</evidence>
<feature type="transmembrane region" description="Helical" evidence="13">
    <location>
        <begin position="95"/>
        <end position="120"/>
    </location>
</feature>
<feature type="non-terminal residue" evidence="15">
    <location>
        <position position="1"/>
    </location>
</feature>
<evidence type="ECO:0000256" key="7">
    <source>
        <dbReference type="ARBA" id="ARBA00022723"/>
    </source>
</evidence>
<dbReference type="GO" id="GO:0005886">
    <property type="term" value="C:plasma membrane"/>
    <property type="evidence" value="ECO:0007669"/>
    <property type="project" value="UniProtKB-SubCell"/>
</dbReference>
<keyword evidence="8 15" id="KW-0378">Hydrolase</keyword>
<evidence type="ECO:0000259" key="14">
    <source>
        <dbReference type="Pfam" id="PF02163"/>
    </source>
</evidence>
<keyword evidence="7" id="KW-0479">Metal-binding</keyword>
<evidence type="ECO:0000256" key="8">
    <source>
        <dbReference type="ARBA" id="ARBA00022801"/>
    </source>
</evidence>
<comment type="subcellular location">
    <subcellularLocation>
        <location evidence="2">Cell membrane</location>
        <topology evidence="2">Multi-pass membrane protein</topology>
    </subcellularLocation>
</comment>
<dbReference type="PANTHER" id="PTHR35864:SF1">
    <property type="entry name" value="ZINC METALLOPROTEASE YWHC-RELATED"/>
    <property type="match status" value="1"/>
</dbReference>
<feature type="transmembrane region" description="Helical" evidence="13">
    <location>
        <begin position="150"/>
        <end position="170"/>
    </location>
</feature>
<evidence type="ECO:0000256" key="11">
    <source>
        <dbReference type="ARBA" id="ARBA00023049"/>
    </source>
</evidence>
<sequence>PRITATGDIIWPGPNPSTRQQGLALPLAAGGQQQQQQQGIVGRCLEASRKPLCCFPPASVLRPTWGPRPLFWAPPVFGLSPVLWLLLLLSLTAGLAALFIPAAACVSAFTVLLCLIGLCLHEFAHAATAYQAGVEGVAESGYLTCDLIRYVGILDVLIFVFFVATGGIVLPGGRVNIDERAVRSRGWKTAIALAGPATNLLLGMLGSFCVQVYILAASANPSIIPLPIIGLICFIFLQFMSAVVNLIPFPPLDGWQAISPYFSDTCFVNRFLNNYVWGQRVCLLVFTILLYLLLSRVSFQLKIKLFPVTPALVVFI</sequence>
<evidence type="ECO:0000256" key="1">
    <source>
        <dbReference type="ARBA" id="ARBA00001947"/>
    </source>
</evidence>
<feature type="transmembrane region" description="Helical" evidence="13">
    <location>
        <begin position="70"/>
        <end position="89"/>
    </location>
</feature>
<evidence type="ECO:0000256" key="6">
    <source>
        <dbReference type="ARBA" id="ARBA00022692"/>
    </source>
</evidence>
<evidence type="ECO:0000256" key="5">
    <source>
        <dbReference type="ARBA" id="ARBA00022670"/>
    </source>
</evidence>
<dbReference type="VEuPathDB" id="ToxoDB:ETH2_1008900"/>
<keyword evidence="10 13" id="KW-1133">Transmembrane helix</keyword>
<reference evidence="15" key="1">
    <citation type="journal article" date="2012" name="BMC Genomics">
        <title>Stage-specific expression of protease genes in the apicomplexan parasite, Eimeria tenella.</title>
        <authorList>
            <person name="Katrib M."/>
            <person name="Ikin R.J."/>
            <person name="Brossier F."/>
            <person name="Robinson M."/>
            <person name="Slapetova I."/>
            <person name="Sharman P.A."/>
            <person name="Walker R.A."/>
            <person name="Belli S.I."/>
            <person name="Tomley F.M."/>
            <person name="Smith N.C."/>
        </authorList>
    </citation>
    <scope>NUCLEOTIDE SEQUENCE</scope>
    <source>
        <strain evidence="15">Houghton</strain>
    </source>
</reference>
<keyword evidence="4" id="KW-1003">Cell membrane</keyword>
<dbReference type="AlphaFoldDB" id="K9MPI8"/>
<evidence type="ECO:0000256" key="3">
    <source>
        <dbReference type="ARBA" id="ARBA00007931"/>
    </source>
</evidence>
<dbReference type="InterPro" id="IPR052348">
    <property type="entry name" value="Metallopeptidase_M50B"/>
</dbReference>
<accession>K9MPI8</accession>
<comment type="similarity">
    <text evidence="3">Belongs to the peptidase M50B family.</text>
</comment>
<dbReference type="InterPro" id="IPR008915">
    <property type="entry name" value="Peptidase_M50"/>
</dbReference>
<name>K9MPI8_EIMTE</name>
<dbReference type="VEuPathDB" id="ToxoDB:ETH_00009130"/>
<dbReference type="CDD" id="cd06158">
    <property type="entry name" value="S2P-M50_like_1"/>
    <property type="match status" value="1"/>
</dbReference>
<protein>
    <submittedName>
        <fullName evidence="15">Putative S2P-like protease</fullName>
        <ecNumber evidence="15">3.4.24.85</ecNumber>
    </submittedName>
</protein>
<dbReference type="PANTHER" id="PTHR35864">
    <property type="entry name" value="ZINC METALLOPROTEASE MJ0611-RELATED"/>
    <property type="match status" value="1"/>
</dbReference>
<evidence type="ECO:0000256" key="2">
    <source>
        <dbReference type="ARBA" id="ARBA00004651"/>
    </source>
</evidence>
<feature type="domain" description="Peptidase M50" evidence="14">
    <location>
        <begin position="111"/>
        <end position="210"/>
    </location>
</feature>
<organism evidence="15">
    <name type="scientific">Eimeria tenella</name>
    <name type="common">Coccidian parasite</name>
    <dbReference type="NCBI Taxonomy" id="5802"/>
    <lineage>
        <taxon>Eukaryota</taxon>
        <taxon>Sar</taxon>
        <taxon>Alveolata</taxon>
        <taxon>Apicomplexa</taxon>
        <taxon>Conoidasida</taxon>
        <taxon>Coccidia</taxon>
        <taxon>Eucoccidiorida</taxon>
        <taxon>Eimeriorina</taxon>
        <taxon>Eimeriidae</taxon>
        <taxon>Eimeria</taxon>
    </lineage>
</organism>
<keyword evidence="11" id="KW-0482">Metalloprotease</keyword>
<feature type="transmembrane region" description="Helical" evidence="13">
    <location>
        <begin position="228"/>
        <end position="247"/>
    </location>
</feature>
<evidence type="ECO:0000256" key="9">
    <source>
        <dbReference type="ARBA" id="ARBA00022833"/>
    </source>
</evidence>
<dbReference type="Pfam" id="PF02163">
    <property type="entry name" value="Peptidase_M50"/>
    <property type="match status" value="1"/>
</dbReference>
<evidence type="ECO:0000313" key="15">
    <source>
        <dbReference type="EMBL" id="AFV92883.1"/>
    </source>
</evidence>
<comment type="cofactor">
    <cofactor evidence="1">
        <name>Zn(2+)</name>
        <dbReference type="ChEBI" id="CHEBI:29105"/>
    </cofactor>
</comment>
<feature type="non-terminal residue" evidence="15">
    <location>
        <position position="316"/>
    </location>
</feature>
<feature type="transmembrane region" description="Helical" evidence="13">
    <location>
        <begin position="190"/>
        <end position="216"/>
    </location>
</feature>
<evidence type="ECO:0000256" key="4">
    <source>
        <dbReference type="ARBA" id="ARBA00022475"/>
    </source>
</evidence>
<keyword evidence="12 13" id="KW-0472">Membrane</keyword>
<dbReference type="GO" id="GO:0046872">
    <property type="term" value="F:metal ion binding"/>
    <property type="evidence" value="ECO:0007669"/>
    <property type="project" value="UniProtKB-KW"/>
</dbReference>
<dbReference type="EC" id="3.4.24.85" evidence="15"/>
<keyword evidence="6 13" id="KW-0812">Transmembrane</keyword>
<keyword evidence="5 15" id="KW-0645">Protease</keyword>
<evidence type="ECO:0000256" key="12">
    <source>
        <dbReference type="ARBA" id="ARBA00023136"/>
    </source>
</evidence>
<keyword evidence="9" id="KW-0862">Zinc</keyword>
<feature type="transmembrane region" description="Helical" evidence="13">
    <location>
        <begin position="277"/>
        <end position="294"/>
    </location>
</feature>
<evidence type="ECO:0000256" key="13">
    <source>
        <dbReference type="SAM" id="Phobius"/>
    </source>
</evidence>
<dbReference type="GO" id="GO:0008237">
    <property type="term" value="F:metallopeptidase activity"/>
    <property type="evidence" value="ECO:0007669"/>
    <property type="project" value="UniProtKB-KW"/>
</dbReference>
<dbReference type="GO" id="GO:0006508">
    <property type="term" value="P:proteolysis"/>
    <property type="evidence" value="ECO:0007669"/>
    <property type="project" value="UniProtKB-KW"/>
</dbReference>